<dbReference type="RefSeq" id="WP_004999670.1">
    <property type="nucleotide sequence ID" value="NZ_CH672427.1"/>
</dbReference>
<proteinExistence type="predicted"/>
<dbReference type="GO" id="GO:0003677">
    <property type="term" value="F:DNA binding"/>
    <property type="evidence" value="ECO:0007669"/>
    <property type="project" value="UniProtKB-KW"/>
</dbReference>
<sequence>MAQEPRLLDQARDRVRFRHYSIRTEQTYLGWTRRFILFYKKRHPREMGTPEVERFLSALATEYNVRPE</sequence>
<dbReference type="InterPro" id="IPR004107">
    <property type="entry name" value="Integrase_SAM-like_N"/>
</dbReference>
<dbReference type="Gene3D" id="1.10.150.130">
    <property type="match status" value="1"/>
</dbReference>
<keyword evidence="4" id="KW-1185">Reference proteome</keyword>
<dbReference type="Pfam" id="PF13495">
    <property type="entry name" value="Phage_int_SAM_4"/>
    <property type="match status" value="1"/>
</dbReference>
<evidence type="ECO:0000259" key="2">
    <source>
        <dbReference type="Pfam" id="PF13495"/>
    </source>
</evidence>
<feature type="domain" description="Integrase SAM-like N-terminal" evidence="2">
    <location>
        <begin position="7"/>
        <end position="67"/>
    </location>
</feature>
<dbReference type="eggNOG" id="COG4974">
    <property type="taxonomic scope" value="Bacteria"/>
</dbReference>
<keyword evidence="1" id="KW-0238">DNA-binding</keyword>
<dbReference type="AlphaFoldDB" id="A4BR68"/>
<evidence type="ECO:0000313" key="3">
    <source>
        <dbReference type="EMBL" id="EAR21690.1"/>
    </source>
</evidence>
<evidence type="ECO:0000256" key="1">
    <source>
        <dbReference type="ARBA" id="ARBA00023125"/>
    </source>
</evidence>
<dbReference type="InterPro" id="IPR010998">
    <property type="entry name" value="Integrase_recombinase_N"/>
</dbReference>
<reference evidence="3 4" key="1">
    <citation type="submission" date="2006-02" db="EMBL/GenBank/DDBJ databases">
        <authorList>
            <person name="Waterbury J."/>
            <person name="Ferriera S."/>
            <person name="Johnson J."/>
            <person name="Kravitz S."/>
            <person name="Halpern A."/>
            <person name="Remington K."/>
            <person name="Beeson K."/>
            <person name="Tran B."/>
            <person name="Rogers Y.-H."/>
            <person name="Friedman R."/>
            <person name="Venter J.C."/>
        </authorList>
    </citation>
    <scope>NUCLEOTIDE SEQUENCE [LARGE SCALE GENOMIC DNA]</scope>
    <source>
        <strain evidence="3 4">Nb-231</strain>
    </source>
</reference>
<evidence type="ECO:0000313" key="4">
    <source>
        <dbReference type="Proteomes" id="UP000003374"/>
    </source>
</evidence>
<comment type="caution">
    <text evidence="3">The sequence shown here is derived from an EMBL/GenBank/DDBJ whole genome shotgun (WGS) entry which is preliminary data.</text>
</comment>
<name>A4BR68_9GAMM</name>
<protein>
    <submittedName>
        <fullName evidence="3">Integron integrase</fullName>
    </submittedName>
</protein>
<accession>A4BR68</accession>
<gene>
    <name evidence="3" type="ORF">NB231_03135</name>
</gene>
<dbReference type="GO" id="GO:0015074">
    <property type="term" value="P:DNA integration"/>
    <property type="evidence" value="ECO:0007669"/>
    <property type="project" value="InterPro"/>
</dbReference>
<dbReference type="HOGENOM" id="CLU_160081_2_0_6"/>
<dbReference type="Proteomes" id="UP000003374">
    <property type="component" value="Unassembled WGS sequence"/>
</dbReference>
<dbReference type="EMBL" id="AAOF01000006">
    <property type="protein sequence ID" value="EAR21690.1"/>
    <property type="molecule type" value="Genomic_DNA"/>
</dbReference>
<dbReference type="STRING" id="314278.NB231_03135"/>
<organism evidence="3 4">
    <name type="scientific">Nitrococcus mobilis Nb-231</name>
    <dbReference type="NCBI Taxonomy" id="314278"/>
    <lineage>
        <taxon>Bacteria</taxon>
        <taxon>Pseudomonadati</taxon>
        <taxon>Pseudomonadota</taxon>
        <taxon>Gammaproteobacteria</taxon>
        <taxon>Chromatiales</taxon>
        <taxon>Ectothiorhodospiraceae</taxon>
        <taxon>Nitrococcus</taxon>
    </lineage>
</organism>